<evidence type="ECO:0000259" key="13">
    <source>
        <dbReference type="PROSITE" id="PS50990"/>
    </source>
</evidence>
<dbReference type="GO" id="GO:0005524">
    <property type="term" value="F:ATP binding"/>
    <property type="evidence" value="ECO:0007669"/>
    <property type="project" value="UniProtKB-KW"/>
</dbReference>
<dbReference type="InterPro" id="IPR003439">
    <property type="entry name" value="ABC_transporter-like_ATP-bd"/>
</dbReference>
<evidence type="ECO:0000313" key="15">
    <source>
        <dbReference type="Proteomes" id="UP000005380"/>
    </source>
</evidence>
<keyword evidence="4 10" id="KW-0812">Transmembrane</keyword>
<evidence type="ECO:0000256" key="8">
    <source>
        <dbReference type="ARBA" id="ARBA00022989"/>
    </source>
</evidence>
<keyword evidence="7" id="KW-0067">ATP-binding</keyword>
<keyword evidence="2" id="KW-0813">Transport</keyword>
<keyword evidence="15" id="KW-1185">Reference proteome</keyword>
<keyword evidence="6" id="KW-0378">Hydrolase</keyword>
<dbReference type="InterPro" id="IPR005074">
    <property type="entry name" value="Peptidase_C39"/>
</dbReference>
<dbReference type="STRING" id="717772.THIAE_00155"/>
<evidence type="ECO:0000256" key="2">
    <source>
        <dbReference type="ARBA" id="ARBA00022448"/>
    </source>
</evidence>
<dbReference type="Pfam" id="PF00664">
    <property type="entry name" value="ABC_membrane"/>
    <property type="match status" value="1"/>
</dbReference>
<dbReference type="FunFam" id="3.40.50.300:FF:000299">
    <property type="entry name" value="ABC transporter ATP-binding protein/permease"/>
    <property type="match status" value="1"/>
</dbReference>
<dbReference type="OrthoDB" id="9806127at2"/>
<dbReference type="InParanoid" id="W0DP34"/>
<organism evidence="14 15">
    <name type="scientific">Thiomicrospira aerophila AL3</name>
    <dbReference type="NCBI Taxonomy" id="717772"/>
    <lineage>
        <taxon>Bacteria</taxon>
        <taxon>Pseudomonadati</taxon>
        <taxon>Pseudomonadota</taxon>
        <taxon>Gammaproteobacteria</taxon>
        <taxon>Thiotrichales</taxon>
        <taxon>Piscirickettsiaceae</taxon>
        <taxon>Thiomicrospira</taxon>
    </lineage>
</organism>
<dbReference type="PROSITE" id="PS50990">
    <property type="entry name" value="PEPTIDASE_C39"/>
    <property type="match status" value="1"/>
</dbReference>
<feature type="domain" description="ABC transporter" evidence="11">
    <location>
        <begin position="485"/>
        <end position="719"/>
    </location>
</feature>
<dbReference type="InterPro" id="IPR036640">
    <property type="entry name" value="ABC1_TM_sf"/>
</dbReference>
<evidence type="ECO:0000256" key="7">
    <source>
        <dbReference type="ARBA" id="ARBA00022840"/>
    </source>
</evidence>
<feature type="transmembrane region" description="Helical" evidence="10">
    <location>
        <begin position="207"/>
        <end position="224"/>
    </location>
</feature>
<keyword evidence="9 10" id="KW-0472">Membrane</keyword>
<dbReference type="InterPro" id="IPR039421">
    <property type="entry name" value="Type_1_exporter"/>
</dbReference>
<dbReference type="PROSITE" id="PS50893">
    <property type="entry name" value="ABC_TRANSPORTER_2"/>
    <property type="match status" value="1"/>
</dbReference>
<keyword evidence="3" id="KW-1003">Cell membrane</keyword>
<dbReference type="GO" id="GO:0008233">
    <property type="term" value="F:peptidase activity"/>
    <property type="evidence" value="ECO:0007669"/>
    <property type="project" value="InterPro"/>
</dbReference>
<dbReference type="AlphaFoldDB" id="W0DP34"/>
<gene>
    <name evidence="14" type="ORF">THIAE_00155</name>
</gene>
<feature type="transmembrane region" description="Helical" evidence="10">
    <location>
        <begin position="307"/>
        <end position="325"/>
    </location>
</feature>
<dbReference type="EMBL" id="CP007030">
    <property type="protein sequence ID" value="AHF00365.1"/>
    <property type="molecule type" value="Genomic_DNA"/>
</dbReference>
<dbReference type="eggNOG" id="COG2274">
    <property type="taxonomic scope" value="Bacteria"/>
</dbReference>
<dbReference type="RefSeq" id="WP_006459991.1">
    <property type="nucleotide sequence ID" value="NZ_CP007030.1"/>
</dbReference>
<dbReference type="SUPFAM" id="SSF52540">
    <property type="entry name" value="P-loop containing nucleoside triphosphate hydrolases"/>
    <property type="match status" value="1"/>
</dbReference>
<dbReference type="SMART" id="SM00382">
    <property type="entry name" value="AAA"/>
    <property type="match status" value="1"/>
</dbReference>
<keyword evidence="5" id="KW-0547">Nucleotide-binding</keyword>
<evidence type="ECO:0000256" key="4">
    <source>
        <dbReference type="ARBA" id="ARBA00022692"/>
    </source>
</evidence>
<dbReference type="PANTHER" id="PTHR43394:SF1">
    <property type="entry name" value="ATP-BINDING CASSETTE SUB-FAMILY B MEMBER 10, MITOCHONDRIAL"/>
    <property type="match status" value="1"/>
</dbReference>
<dbReference type="GO" id="GO:0015421">
    <property type="term" value="F:ABC-type oligopeptide transporter activity"/>
    <property type="evidence" value="ECO:0007669"/>
    <property type="project" value="TreeGrafter"/>
</dbReference>
<evidence type="ECO:0000256" key="1">
    <source>
        <dbReference type="ARBA" id="ARBA00004651"/>
    </source>
</evidence>
<evidence type="ECO:0000256" key="10">
    <source>
        <dbReference type="SAM" id="Phobius"/>
    </source>
</evidence>
<evidence type="ECO:0000256" key="9">
    <source>
        <dbReference type="ARBA" id="ARBA00023136"/>
    </source>
</evidence>
<dbReference type="Gene3D" id="3.40.50.300">
    <property type="entry name" value="P-loop containing nucleotide triphosphate hydrolases"/>
    <property type="match status" value="1"/>
</dbReference>
<evidence type="ECO:0000256" key="6">
    <source>
        <dbReference type="ARBA" id="ARBA00022801"/>
    </source>
</evidence>
<evidence type="ECO:0000259" key="11">
    <source>
        <dbReference type="PROSITE" id="PS50893"/>
    </source>
</evidence>
<dbReference type="PROSITE" id="PS00211">
    <property type="entry name" value="ABC_TRANSPORTER_1"/>
    <property type="match status" value="1"/>
</dbReference>
<dbReference type="GO" id="GO:0016887">
    <property type="term" value="F:ATP hydrolysis activity"/>
    <property type="evidence" value="ECO:0007669"/>
    <property type="project" value="InterPro"/>
</dbReference>
<dbReference type="InterPro" id="IPR017750">
    <property type="entry name" value="ATPase_T1SS"/>
</dbReference>
<evidence type="ECO:0000313" key="14">
    <source>
        <dbReference type="EMBL" id="AHF00365.1"/>
    </source>
</evidence>
<sequence>MTEEQQGAQVPNESSLLAGLLWICQHHERPLSAASATQGLPIEADRLTPNLLARAAARADFSVAWKSRRITELNPALLPALMTSKQGQTWVITSVDSASQSISVVNPDTHEPHTLHWQDAETQLGLIPGKLPNVAYVRPEFQVAETSKQLKQDTNKHWFWSVIKENRRIYRDVLLASILINLFAVAMPLYVMNVYDRVVPNFATETLWVLSVGLLVVLVADFTLKIMRSWFVDLAATRADIKISANIMERVLNRQLKNRPASSGSFAASIQSFEHLRGFIGSMTLIALVDFPFIFLFTFIIFIIAPIMAAPIVVGAIIVLLYALIAQVKLQQLAENSQQASAMRNGQLIEGVSNIEHLKSFRREGKLQRYWEQATQFLAETQSSNRFVASSINYMAQTTQHLVAVSIVIIGVYLIIDGQLSQGGLIAAYLLSSRAMAPVAQAAGLLGQYHQAKTALDAVNTIMEEDVERPKGKSWVSRPKLKGAVEFKNVEFNYPNNEQSSLKGISFKLNPGDKLVILGRNGSGKSTLKKLLLGLYQPTNGQIFVDGVDIHQIDPAQLREYIGYVPQDIRLFMGSIKDNIVTGNPLADEQLVQLAELTQLQPLLNQADAGWDSEVGEGGQRLSGGQKQLIGLARGLAYEPNLVLLDEPTSSLDHATEEVIKKNLSTYLTDRTAIISTHRTSLLALATRVMVIDHGKIVADGPKDTVLDALKKGKVSGAS</sequence>
<dbReference type="GO" id="GO:0005886">
    <property type="term" value="C:plasma membrane"/>
    <property type="evidence" value="ECO:0007669"/>
    <property type="project" value="UniProtKB-SubCell"/>
</dbReference>
<dbReference type="InterPro" id="IPR011527">
    <property type="entry name" value="ABC1_TM_dom"/>
</dbReference>
<name>W0DP34_9GAMM</name>
<dbReference type="Gene3D" id="3.90.70.10">
    <property type="entry name" value="Cysteine proteinases"/>
    <property type="match status" value="1"/>
</dbReference>
<feature type="transmembrane region" description="Helical" evidence="10">
    <location>
        <begin position="279"/>
        <end position="301"/>
    </location>
</feature>
<evidence type="ECO:0000256" key="5">
    <source>
        <dbReference type="ARBA" id="ARBA00022741"/>
    </source>
</evidence>
<dbReference type="HOGENOM" id="CLU_000604_95_6_6"/>
<feature type="domain" description="ABC transmembrane type-1" evidence="12">
    <location>
        <begin position="173"/>
        <end position="451"/>
    </location>
</feature>
<dbReference type="InterPro" id="IPR017871">
    <property type="entry name" value="ABC_transporter-like_CS"/>
</dbReference>
<dbReference type="Pfam" id="PF00005">
    <property type="entry name" value="ABC_tran"/>
    <property type="match status" value="1"/>
</dbReference>
<dbReference type="KEGG" id="tao:THIAE_00155"/>
<feature type="transmembrane region" description="Helical" evidence="10">
    <location>
        <begin position="394"/>
        <end position="416"/>
    </location>
</feature>
<dbReference type="PROSITE" id="PS50929">
    <property type="entry name" value="ABC_TM1F"/>
    <property type="match status" value="1"/>
</dbReference>
<keyword evidence="8 10" id="KW-1133">Transmembrane helix</keyword>
<reference evidence="14 15" key="1">
    <citation type="submission" date="2013-12" db="EMBL/GenBank/DDBJ databases">
        <authorList>
            <consortium name="DOE Joint Genome Institute"/>
            <person name="Kappler U."/>
            <person name="Huntemann M."/>
            <person name="Han J."/>
            <person name="Chen A."/>
            <person name="Kyrpides N."/>
            <person name="Mavromatis K."/>
            <person name="Markowitz V."/>
            <person name="Palaniappan K."/>
            <person name="Ivanova N."/>
            <person name="Schaumberg A."/>
            <person name="Pati A."/>
            <person name="Liolios K."/>
            <person name="Nordberg H.P."/>
            <person name="Cantor M.N."/>
            <person name="Hua S.X."/>
            <person name="Woyke T."/>
        </authorList>
    </citation>
    <scope>NUCLEOTIDE SEQUENCE [LARGE SCALE GENOMIC DNA]</scope>
    <source>
        <strain evidence="15">AL2</strain>
    </source>
</reference>
<dbReference type="InterPro" id="IPR003593">
    <property type="entry name" value="AAA+_ATPase"/>
</dbReference>
<feature type="transmembrane region" description="Helical" evidence="10">
    <location>
        <begin position="173"/>
        <end position="195"/>
    </location>
</feature>
<protein>
    <submittedName>
        <fullName evidence="14">ABC transporter</fullName>
    </submittedName>
</protein>
<dbReference type="InterPro" id="IPR027417">
    <property type="entry name" value="P-loop_NTPase"/>
</dbReference>
<dbReference type="GO" id="GO:0006508">
    <property type="term" value="P:proteolysis"/>
    <property type="evidence" value="ECO:0007669"/>
    <property type="project" value="InterPro"/>
</dbReference>
<dbReference type="NCBIfam" id="TIGR03375">
    <property type="entry name" value="type_I_sec_LssB"/>
    <property type="match status" value="1"/>
</dbReference>
<feature type="domain" description="Peptidase C39" evidence="13">
    <location>
        <begin position="9"/>
        <end position="131"/>
    </location>
</feature>
<accession>W0DP34</accession>
<evidence type="ECO:0000259" key="12">
    <source>
        <dbReference type="PROSITE" id="PS50929"/>
    </source>
</evidence>
<proteinExistence type="predicted"/>
<dbReference type="Proteomes" id="UP000005380">
    <property type="component" value="Chromosome"/>
</dbReference>
<dbReference type="CDD" id="cd18587">
    <property type="entry name" value="ABC_6TM_LapB_like"/>
    <property type="match status" value="1"/>
</dbReference>
<dbReference type="SUPFAM" id="SSF90123">
    <property type="entry name" value="ABC transporter transmembrane region"/>
    <property type="match status" value="1"/>
</dbReference>
<comment type="subcellular location">
    <subcellularLocation>
        <location evidence="1">Cell membrane</location>
        <topology evidence="1">Multi-pass membrane protein</topology>
    </subcellularLocation>
</comment>
<dbReference type="PANTHER" id="PTHR43394">
    <property type="entry name" value="ATP-DEPENDENT PERMEASE MDL1, MITOCHONDRIAL"/>
    <property type="match status" value="1"/>
</dbReference>
<evidence type="ECO:0000256" key="3">
    <source>
        <dbReference type="ARBA" id="ARBA00022475"/>
    </source>
</evidence>
<dbReference type="Gene3D" id="1.20.1560.10">
    <property type="entry name" value="ABC transporter type 1, transmembrane domain"/>
    <property type="match status" value="1"/>
</dbReference>